<evidence type="ECO:0000259" key="8">
    <source>
        <dbReference type="PROSITE" id="PS50249"/>
    </source>
</evidence>
<dbReference type="Proteomes" id="UP000269221">
    <property type="component" value="Unassembled WGS sequence"/>
</dbReference>
<keyword evidence="4" id="KW-0862">Zinc</keyword>
<name>A0A3M0J1D0_HIRRU</name>
<feature type="compositionally biased region" description="Acidic residues" evidence="7">
    <location>
        <begin position="706"/>
        <end position="719"/>
    </location>
</feature>
<evidence type="ECO:0000256" key="3">
    <source>
        <dbReference type="ARBA" id="ARBA00022771"/>
    </source>
</evidence>
<dbReference type="CDD" id="cd08061">
    <property type="entry name" value="MPN_NPL4"/>
    <property type="match status" value="1"/>
</dbReference>
<sequence length="1218" mass="132629">MFENHTIADRFLDFWRKTGNQHLGYLYGRYTEHKDIPLGIRAEVAAIYEPPQIGTQNSLEILEDPKAEVVDEIAAKLGLRKVGWIFTDLVSEDTRKGTVRYSRNKDTYFLSAEECITAGNFQNQQPNICRLSPDGHFGSKFVTVVATGGPDNQVHFEGYQVSNQCMALVRDECLLPCRDAPELGYAKESSSEQYVPDVFYKDIDKFGNEITQLARPLPVEYLIIDITTTFPKDPVYTFSISQNPFPIENRDVLGETQDFHSLATYLSQNTSSIFLDIISDFHLLLFLVTNEVMPLRDSISLLLEAVRTKNEELAQTWKKSEQWATIEQLCTQRPSARGCANLTLVLDNWKFAITSQLRNLLLSDHQTVLPDYGRIPALSGALDELYRDFRALKEQLGRLSDRFAHLEASAGTMAQVGHRVDYLAGFCCPVGGLVAGKPRVLCHENEIYLSNGTEFVYVYDQEGKVLKAVFRCPDQVWHVELLPQPRQLYILCAHSGIYCVSLEQQSRLMEQTDGDGQESNGPSGVFPVEADACIFPDASLSMFTLLSTFVITLAQDEGKWWMRLHELPRPEQDGPPYRQVSQVEFCPGSPPGDGGDAPPSCFLPVLCCAAAPGTQGLWCSGGFVLEEPLFSLLFGIDAAMLESPMILCGFPDGQLCSVPLKALSSSPAADGCRDVSTPAPPVKILHHLEEPIVFIGALRTERRAADDDDDDDDDGDEPPAGEPGCDCVVAVGHYGKMVAVKADQREEATVPELREYYLRGPILCAACGSGSRMYYSTHSDISAVDLDWAGDSSDPEDAESGAGVLPPVLSPASLSICSVVALSLSSRASEGESELLALSAKGRLVSCDLCSPEEPDVELTPAEIGRRIKELLSGIGDTSERVSFLKKAVDQRNRALASLNQVMNVSAALLSSHEGHKPIACTVTANWSCLLLQDTVTISCLLENCSEYSLEEGWTLCVQLLASPCALEEESVDSATTFTFPIDQLLPGNKRELTLPLGPAADTKLDLPLTISCALYYSLRDILGSGSDSSEDLDDFLPDDSPLLSPDREGICLPLSQCTIDMLQCLRFGSSPPGPDAPPAPSDPVETFLKVSREQTEPEEGKTPAEENLPPSAASIRVSSELLKNALKTSETDVPLCCATLRWLLAENPGAEALSSTEVASVCGTAPDGGHVQLLVREARNGLSLSRGMGQPAGKLPVPQSQLLPGAKETSGCTATPF</sequence>
<dbReference type="EMBL" id="QRBI01000187">
    <property type="protein sequence ID" value="RMB95241.1"/>
    <property type="molecule type" value="Genomic_DNA"/>
</dbReference>
<feature type="region of interest" description="Disordered" evidence="7">
    <location>
        <begin position="1188"/>
        <end position="1218"/>
    </location>
</feature>
<keyword evidence="10" id="KW-1185">Reference proteome</keyword>
<dbReference type="PANTHER" id="PTHR14890:SF1">
    <property type="entry name" value="FANCONI ANEMIA CORE COMPLEX-ASSOCIATED PROTEIN 100"/>
    <property type="match status" value="1"/>
</dbReference>
<keyword evidence="2" id="KW-0479">Metal-binding</keyword>
<dbReference type="OrthoDB" id="6495021at2759"/>
<dbReference type="GO" id="GO:0008270">
    <property type="term" value="F:zinc ion binding"/>
    <property type="evidence" value="ECO:0007669"/>
    <property type="project" value="UniProtKB-KW"/>
</dbReference>
<comment type="similarity">
    <text evidence="1">Belongs to the NPL4 family.</text>
</comment>
<comment type="caution">
    <text evidence="9">The sequence shown here is derived from an EMBL/GenBank/DDBJ whole genome shotgun (WGS) entry which is preliminary data.</text>
</comment>
<evidence type="ECO:0000256" key="1">
    <source>
        <dbReference type="ARBA" id="ARBA00011025"/>
    </source>
</evidence>
<evidence type="ECO:0000313" key="10">
    <source>
        <dbReference type="Proteomes" id="UP000269221"/>
    </source>
</evidence>
<dbReference type="STRING" id="333673.A0A3M0J1D0"/>
<dbReference type="InterPro" id="IPR037518">
    <property type="entry name" value="MPN"/>
</dbReference>
<dbReference type="PANTHER" id="PTHR14890">
    <property type="entry name" value="FANCONI ANEMIA CORE COMPLEX-ASSOCIATED PROTEIN 100"/>
    <property type="match status" value="1"/>
</dbReference>
<keyword evidence="3" id="KW-0863">Zinc-finger</keyword>
<dbReference type="GO" id="GO:0043240">
    <property type="term" value="C:Fanconi anaemia nuclear complex"/>
    <property type="evidence" value="ECO:0007669"/>
    <property type="project" value="InterPro"/>
</dbReference>
<evidence type="ECO:0000313" key="9">
    <source>
        <dbReference type="EMBL" id="RMB95241.1"/>
    </source>
</evidence>
<protein>
    <recommendedName>
        <fullName evidence="6">Nuclear protein localization protein 4 homolog</fullName>
    </recommendedName>
</protein>
<feature type="region of interest" description="Disordered" evidence="7">
    <location>
        <begin position="703"/>
        <end position="724"/>
    </location>
</feature>
<organism evidence="9 10">
    <name type="scientific">Hirundo rustica rustica</name>
    <dbReference type="NCBI Taxonomy" id="333673"/>
    <lineage>
        <taxon>Eukaryota</taxon>
        <taxon>Metazoa</taxon>
        <taxon>Chordata</taxon>
        <taxon>Craniata</taxon>
        <taxon>Vertebrata</taxon>
        <taxon>Euteleostomi</taxon>
        <taxon>Archelosauria</taxon>
        <taxon>Archosauria</taxon>
        <taxon>Dinosauria</taxon>
        <taxon>Saurischia</taxon>
        <taxon>Theropoda</taxon>
        <taxon>Coelurosauria</taxon>
        <taxon>Aves</taxon>
        <taxon>Neognathae</taxon>
        <taxon>Neoaves</taxon>
        <taxon>Telluraves</taxon>
        <taxon>Australaves</taxon>
        <taxon>Passeriformes</taxon>
        <taxon>Sylvioidea</taxon>
        <taxon>Hirundinidae</taxon>
        <taxon>Hirundo</taxon>
    </lineage>
</organism>
<dbReference type="PROSITE" id="PS50249">
    <property type="entry name" value="MPN"/>
    <property type="match status" value="1"/>
</dbReference>
<dbReference type="Gene3D" id="3.40.140.10">
    <property type="entry name" value="Cytidine Deaminase, domain 2"/>
    <property type="match status" value="1"/>
</dbReference>
<dbReference type="Pfam" id="PF05021">
    <property type="entry name" value="NPL4"/>
    <property type="match status" value="1"/>
</dbReference>
<gene>
    <name evidence="9" type="ORF">DUI87_28228</name>
</gene>
<evidence type="ECO:0000256" key="2">
    <source>
        <dbReference type="ARBA" id="ARBA00022723"/>
    </source>
</evidence>
<evidence type="ECO:0000256" key="5">
    <source>
        <dbReference type="ARBA" id="ARBA00060618"/>
    </source>
</evidence>
<evidence type="ECO:0000256" key="6">
    <source>
        <dbReference type="ARBA" id="ARBA00074519"/>
    </source>
</evidence>
<proteinExistence type="inferred from homology"/>
<dbReference type="FunFam" id="3.40.140.10:FF:000012">
    <property type="entry name" value="nuclear protein localization protein 4 homolog"/>
    <property type="match status" value="1"/>
</dbReference>
<feature type="domain" description="MPN" evidence="8">
    <location>
        <begin position="1"/>
        <end position="137"/>
    </location>
</feature>
<dbReference type="AlphaFoldDB" id="A0A3M0J1D0"/>
<evidence type="ECO:0000256" key="7">
    <source>
        <dbReference type="SAM" id="MobiDB-lite"/>
    </source>
</evidence>
<dbReference type="InterPro" id="IPR029251">
    <property type="entry name" value="Faap100"/>
</dbReference>
<dbReference type="GO" id="GO:0005654">
    <property type="term" value="C:nucleoplasm"/>
    <property type="evidence" value="ECO:0007669"/>
    <property type="project" value="TreeGrafter"/>
</dbReference>
<comment type="pathway">
    <text evidence="5">Protein degradation; proteasomal ubiquitin-dependent pathway.</text>
</comment>
<dbReference type="InterPro" id="IPR007717">
    <property type="entry name" value="NPL4_C"/>
</dbReference>
<accession>A0A3M0J1D0</accession>
<reference evidence="9 10" key="1">
    <citation type="submission" date="2018-07" db="EMBL/GenBank/DDBJ databases">
        <title>A high quality draft genome assembly of the barn swallow (H. rustica rustica).</title>
        <authorList>
            <person name="Formenti G."/>
            <person name="Chiara M."/>
            <person name="Poveda L."/>
            <person name="Francoijs K.-J."/>
            <person name="Bonisoli-Alquati A."/>
            <person name="Canova L."/>
            <person name="Gianfranceschi L."/>
            <person name="Horner D.S."/>
            <person name="Saino N."/>
        </authorList>
    </citation>
    <scope>NUCLEOTIDE SEQUENCE [LARGE SCALE GENOMIC DNA]</scope>
    <source>
        <strain evidence="9">Chelidonia</strain>
        <tissue evidence="9">Blood</tissue>
    </source>
</reference>
<dbReference type="Pfam" id="PF15146">
    <property type="entry name" value="FANCAA"/>
    <property type="match status" value="1"/>
</dbReference>
<dbReference type="GO" id="GO:0036297">
    <property type="term" value="P:interstrand cross-link repair"/>
    <property type="evidence" value="ECO:0007669"/>
    <property type="project" value="InterPro"/>
</dbReference>
<dbReference type="GO" id="GO:0051603">
    <property type="term" value="P:proteolysis involved in protein catabolic process"/>
    <property type="evidence" value="ECO:0007669"/>
    <property type="project" value="UniProtKB-ARBA"/>
</dbReference>
<evidence type="ECO:0000256" key="4">
    <source>
        <dbReference type="ARBA" id="ARBA00022833"/>
    </source>
</evidence>